<gene>
    <name evidence="2" type="ORF">J437_LFUL006731</name>
</gene>
<organism evidence="2 3">
    <name type="scientific">Ladona fulva</name>
    <name type="common">Scarce chaser dragonfly</name>
    <name type="synonym">Libellula fulva</name>
    <dbReference type="NCBI Taxonomy" id="123851"/>
    <lineage>
        <taxon>Eukaryota</taxon>
        <taxon>Metazoa</taxon>
        <taxon>Ecdysozoa</taxon>
        <taxon>Arthropoda</taxon>
        <taxon>Hexapoda</taxon>
        <taxon>Insecta</taxon>
        <taxon>Pterygota</taxon>
        <taxon>Palaeoptera</taxon>
        <taxon>Odonata</taxon>
        <taxon>Epiprocta</taxon>
        <taxon>Anisoptera</taxon>
        <taxon>Libelluloidea</taxon>
        <taxon>Libellulidae</taxon>
        <taxon>Ladona</taxon>
    </lineage>
</organism>
<evidence type="ECO:0000313" key="2">
    <source>
        <dbReference type="EMBL" id="KAG8226102.1"/>
    </source>
</evidence>
<keyword evidence="3" id="KW-1185">Reference proteome</keyword>
<comment type="caution">
    <text evidence="2">The sequence shown here is derived from an EMBL/GenBank/DDBJ whole genome shotgun (WGS) entry which is preliminary data.</text>
</comment>
<reference evidence="2" key="2">
    <citation type="submission" date="2017-10" db="EMBL/GenBank/DDBJ databases">
        <title>Ladona fulva Genome sequencing and assembly.</title>
        <authorList>
            <person name="Murali S."/>
            <person name="Richards S."/>
            <person name="Bandaranaike D."/>
            <person name="Bellair M."/>
            <person name="Blankenburg K."/>
            <person name="Chao H."/>
            <person name="Dinh H."/>
            <person name="Doddapaneni H."/>
            <person name="Dugan-Rocha S."/>
            <person name="Elkadiri S."/>
            <person name="Gnanaolivu R."/>
            <person name="Hernandez B."/>
            <person name="Skinner E."/>
            <person name="Javaid M."/>
            <person name="Lee S."/>
            <person name="Li M."/>
            <person name="Ming W."/>
            <person name="Munidasa M."/>
            <person name="Muniz J."/>
            <person name="Nguyen L."/>
            <person name="Hughes D."/>
            <person name="Osuji N."/>
            <person name="Pu L.-L."/>
            <person name="Puazo M."/>
            <person name="Qu C."/>
            <person name="Quiroz J."/>
            <person name="Raj R."/>
            <person name="Weissenberger G."/>
            <person name="Xin Y."/>
            <person name="Zou X."/>
            <person name="Han Y."/>
            <person name="Worley K."/>
            <person name="Muzny D."/>
            <person name="Gibbs R."/>
        </authorList>
    </citation>
    <scope>NUCLEOTIDE SEQUENCE</scope>
    <source>
        <strain evidence="2">Sampled in the wild</strain>
    </source>
</reference>
<feature type="compositionally biased region" description="Basic residues" evidence="1">
    <location>
        <begin position="140"/>
        <end position="158"/>
    </location>
</feature>
<feature type="region of interest" description="Disordered" evidence="1">
    <location>
        <begin position="140"/>
        <end position="309"/>
    </location>
</feature>
<feature type="compositionally biased region" description="Basic residues" evidence="1">
    <location>
        <begin position="270"/>
        <end position="283"/>
    </location>
</feature>
<name>A0A8K0NY75_LADFU</name>
<feature type="compositionally biased region" description="Basic and acidic residues" evidence="1">
    <location>
        <begin position="288"/>
        <end position="300"/>
    </location>
</feature>
<dbReference type="EMBL" id="KZ308267">
    <property type="protein sequence ID" value="KAG8226102.1"/>
    <property type="molecule type" value="Genomic_DNA"/>
</dbReference>
<dbReference type="OrthoDB" id="8197662at2759"/>
<accession>A0A8K0NY75</accession>
<protein>
    <submittedName>
        <fullName evidence="2">Uncharacterized protein</fullName>
    </submittedName>
</protein>
<feature type="compositionally biased region" description="Polar residues" evidence="1">
    <location>
        <begin position="169"/>
        <end position="184"/>
    </location>
</feature>
<feature type="compositionally biased region" description="Acidic residues" evidence="1">
    <location>
        <begin position="230"/>
        <end position="259"/>
    </location>
</feature>
<proteinExistence type="predicted"/>
<dbReference type="AlphaFoldDB" id="A0A8K0NY75"/>
<evidence type="ECO:0000313" key="3">
    <source>
        <dbReference type="Proteomes" id="UP000792457"/>
    </source>
</evidence>
<feature type="compositionally biased region" description="Basic and acidic residues" evidence="1">
    <location>
        <begin position="191"/>
        <end position="229"/>
    </location>
</feature>
<sequence>MASKEGIGAGVPPDDFIMLSVLKSPVGKASRGAAAAAAVAAAAALPSAAASVRDLRRIYCADQQQQTIFVGVEDGEAGKEDDDEDDAGAEDGMLEEVVGGSDEDKLMRGVMVPTTVITAPQEPEDKFVFFGLRKLHQRLGHGGHHKRVPTPMKSRRSRLGSDDIDWDAASNTTNDECISRYQSRSPDDEEARVGFEDLPNDREEDSLRKGDEKAVTKWKEEEEGVKCKEDEEEVEDEEESGVLDDEDGTGESEDAEERDTSEGGESGGSVKKRKMRRRRRRRGGGGGGEREGEGGKDKGAAKKGGGPGVPDPYYPIYLPMDQAFKAKYVFHHKRAGRTRTMQERTYVFLEHPGGWLCFIYHFTV</sequence>
<dbReference type="Proteomes" id="UP000792457">
    <property type="component" value="Unassembled WGS sequence"/>
</dbReference>
<evidence type="ECO:0000256" key="1">
    <source>
        <dbReference type="SAM" id="MobiDB-lite"/>
    </source>
</evidence>
<reference evidence="2" key="1">
    <citation type="submission" date="2013-04" db="EMBL/GenBank/DDBJ databases">
        <authorList>
            <person name="Qu J."/>
            <person name="Murali S.C."/>
            <person name="Bandaranaike D."/>
            <person name="Bellair M."/>
            <person name="Blankenburg K."/>
            <person name="Chao H."/>
            <person name="Dinh H."/>
            <person name="Doddapaneni H."/>
            <person name="Downs B."/>
            <person name="Dugan-Rocha S."/>
            <person name="Elkadiri S."/>
            <person name="Gnanaolivu R.D."/>
            <person name="Hernandez B."/>
            <person name="Javaid M."/>
            <person name="Jayaseelan J.C."/>
            <person name="Lee S."/>
            <person name="Li M."/>
            <person name="Ming W."/>
            <person name="Munidasa M."/>
            <person name="Muniz J."/>
            <person name="Nguyen L."/>
            <person name="Ongeri F."/>
            <person name="Osuji N."/>
            <person name="Pu L.-L."/>
            <person name="Puazo M."/>
            <person name="Qu C."/>
            <person name="Quiroz J."/>
            <person name="Raj R."/>
            <person name="Weissenberger G."/>
            <person name="Xin Y."/>
            <person name="Zou X."/>
            <person name="Han Y."/>
            <person name="Richards S."/>
            <person name="Worley K."/>
            <person name="Muzny D."/>
            <person name="Gibbs R."/>
        </authorList>
    </citation>
    <scope>NUCLEOTIDE SEQUENCE</scope>
    <source>
        <strain evidence="2">Sampled in the wild</strain>
    </source>
</reference>